<dbReference type="RefSeq" id="WP_083379002.1">
    <property type="nucleotide sequence ID" value="NZ_FOIL01000073.1"/>
</dbReference>
<dbReference type="InterPro" id="IPR016181">
    <property type="entry name" value="Acyl_CoA_acyltransferase"/>
</dbReference>
<accession>A0A1I0IBU6</accession>
<evidence type="ECO:0000313" key="2">
    <source>
        <dbReference type="EMBL" id="SET93343.1"/>
    </source>
</evidence>
<evidence type="ECO:0000259" key="1">
    <source>
        <dbReference type="PROSITE" id="PS51186"/>
    </source>
</evidence>
<dbReference type="InterPro" id="IPR001707">
    <property type="entry name" value="Cmp_AcTrfase"/>
</dbReference>
<dbReference type="Gene3D" id="3.40.630.30">
    <property type="match status" value="1"/>
</dbReference>
<dbReference type="AlphaFoldDB" id="A0A1I0IBU6"/>
<dbReference type="SMART" id="SM01059">
    <property type="entry name" value="CAT"/>
    <property type="match status" value="1"/>
</dbReference>
<reference evidence="2 3" key="1">
    <citation type="submission" date="2016-10" db="EMBL/GenBank/DDBJ databases">
        <authorList>
            <person name="de Groot N.N."/>
        </authorList>
    </citation>
    <scope>NUCLEOTIDE SEQUENCE [LARGE SCALE GENOMIC DNA]</scope>
    <source>
        <strain evidence="2 3">KH1P1</strain>
    </source>
</reference>
<protein>
    <submittedName>
        <fullName evidence="2">Chloramphenicol O-acetyltransferase type A</fullName>
    </submittedName>
</protein>
<dbReference type="Pfam" id="PF00583">
    <property type="entry name" value="Acetyltransf_1"/>
    <property type="match status" value="1"/>
</dbReference>
<dbReference type="PROSITE" id="PS51186">
    <property type="entry name" value="GNAT"/>
    <property type="match status" value="1"/>
</dbReference>
<dbReference type="EMBL" id="FOIL01000073">
    <property type="protein sequence ID" value="SET93343.1"/>
    <property type="molecule type" value="Genomic_DNA"/>
</dbReference>
<organism evidence="2 3">
    <name type="scientific">[Clostridium] aminophilum</name>
    <dbReference type="NCBI Taxonomy" id="1526"/>
    <lineage>
        <taxon>Bacteria</taxon>
        <taxon>Bacillati</taxon>
        <taxon>Bacillota</taxon>
        <taxon>Clostridia</taxon>
        <taxon>Lachnospirales</taxon>
        <taxon>Lachnospiraceae</taxon>
    </lineage>
</organism>
<dbReference type="Pfam" id="PF00302">
    <property type="entry name" value="CAT"/>
    <property type="match status" value="1"/>
</dbReference>
<dbReference type="SUPFAM" id="SSF52777">
    <property type="entry name" value="CoA-dependent acyltransferases"/>
    <property type="match status" value="1"/>
</dbReference>
<dbReference type="Gene3D" id="3.30.559.10">
    <property type="entry name" value="Chloramphenicol acetyltransferase-like domain"/>
    <property type="match status" value="1"/>
</dbReference>
<gene>
    <name evidence="2" type="ORF">SAMN04487771_107311</name>
</gene>
<dbReference type="CDD" id="cd04301">
    <property type="entry name" value="NAT_SF"/>
    <property type="match status" value="1"/>
</dbReference>
<keyword evidence="2" id="KW-0808">Transferase</keyword>
<dbReference type="SUPFAM" id="SSF55729">
    <property type="entry name" value="Acyl-CoA N-acyltransferases (Nat)"/>
    <property type="match status" value="1"/>
</dbReference>
<name>A0A1I0IBU6_9FIRM</name>
<sequence length="301" mass="35153">VIVDPELRGKGYGSKMLRLGIQHVKDHLNVTRIDLGVFEDNAAAKCCYEAVGFKKCGLRKCEMPIGTWNCIDMEIKLDKNYRIVNKETYYRKGVFRHFTEDCKCSTSMTARVDVTELVKYSKESSTKFYVNFLYILSKVLNSRDDYKMGYLWQTEELICYDRINPTQYIFHEDTETCTPVYTSFDPDYAVFYKNAVSDIEKAKQTRDYGLDMEKHPNWFDASYISWLSYDSLNIELPDGFLYFLPIINWGKYREENGKLLMPVSVRMNHAIADGYLIANVFRLIEKEMAAFCNGKVKDEQI</sequence>
<dbReference type="OrthoDB" id="9801766at2"/>
<feature type="non-terminal residue" evidence="2">
    <location>
        <position position="1"/>
    </location>
</feature>
<proteinExistence type="predicted"/>
<dbReference type="PANTHER" id="PTHR38474">
    <property type="entry name" value="SLR0299 PROTEIN"/>
    <property type="match status" value="1"/>
</dbReference>
<dbReference type="InterPro" id="IPR023213">
    <property type="entry name" value="CAT-like_dom_sf"/>
</dbReference>
<dbReference type="GO" id="GO:0008811">
    <property type="term" value="F:chloramphenicol O-acetyltransferase activity"/>
    <property type="evidence" value="ECO:0007669"/>
    <property type="project" value="InterPro"/>
</dbReference>
<feature type="domain" description="N-acetyltransferase" evidence="1">
    <location>
        <begin position="1"/>
        <end position="78"/>
    </location>
</feature>
<dbReference type="NCBIfam" id="NF040638">
    <property type="entry name" value="CatA_like_3"/>
    <property type="match status" value="1"/>
</dbReference>
<dbReference type="eggNOG" id="COG4845">
    <property type="taxonomic scope" value="Bacteria"/>
</dbReference>
<dbReference type="Proteomes" id="UP000199820">
    <property type="component" value="Unassembled WGS sequence"/>
</dbReference>
<evidence type="ECO:0000313" key="3">
    <source>
        <dbReference type="Proteomes" id="UP000199820"/>
    </source>
</evidence>
<keyword evidence="3" id="KW-1185">Reference proteome</keyword>
<dbReference type="STRING" id="1526.SAMN02910262_01352"/>
<dbReference type="InterPro" id="IPR000182">
    <property type="entry name" value="GNAT_dom"/>
</dbReference>
<dbReference type="PANTHER" id="PTHR38474:SF2">
    <property type="entry name" value="CHLORAMPHENICOL ACETYLTRANSFERASE"/>
    <property type="match status" value="1"/>
</dbReference>